<proteinExistence type="predicted"/>
<name>Q6IIE6_DROME</name>
<gene>
    <name evidence="2" type="ORF">HDC18555</name>
</gene>
<feature type="region of interest" description="Disordered" evidence="1">
    <location>
        <begin position="96"/>
        <end position="126"/>
    </location>
</feature>
<sequence length="126" mass="14278">MSGRIEQSGRSARSGRMAMSDGISEERGRSSRLSVHNSNSDLEVEHQHQHREHWSSQSGSQHLQLQHLATLCPLHFPTGGAALQERRQLHLHCNPSVCRRWSEPERESEPGPGCKDQRMQGVRQKP</sequence>
<reference evidence="2" key="1">
    <citation type="journal article" date="2003" name="Genome Biol.">
        <title>An integrated gene annotation and transcriptional profiling approach towards the full gene content of the Drosophila genome.</title>
        <authorList>
            <person name="Hild M."/>
            <person name="Beckmann B."/>
            <person name="Haas S.A."/>
            <person name="Koch B."/>
            <person name="Solovyev V."/>
            <person name="Busold C."/>
            <person name="Fellenberg K."/>
            <person name="Boutros M."/>
            <person name="Vingron M."/>
            <person name="Sauer F."/>
            <person name="Hoheisel J.D."/>
            <person name="Paro R."/>
        </authorList>
    </citation>
    <scope>NUCLEOTIDE SEQUENCE</scope>
</reference>
<evidence type="ECO:0000256" key="1">
    <source>
        <dbReference type="SAM" id="MobiDB-lite"/>
    </source>
</evidence>
<organism evidence="2">
    <name type="scientific">Drosophila melanogaster</name>
    <name type="common">Fruit fly</name>
    <dbReference type="NCBI Taxonomy" id="7227"/>
    <lineage>
        <taxon>Eukaryota</taxon>
        <taxon>Metazoa</taxon>
        <taxon>Ecdysozoa</taxon>
        <taxon>Arthropoda</taxon>
        <taxon>Hexapoda</taxon>
        <taxon>Insecta</taxon>
        <taxon>Pterygota</taxon>
        <taxon>Neoptera</taxon>
        <taxon>Endopterygota</taxon>
        <taxon>Diptera</taxon>
        <taxon>Brachycera</taxon>
        <taxon>Muscomorpha</taxon>
        <taxon>Ephydroidea</taxon>
        <taxon>Drosophilidae</taxon>
        <taxon>Drosophila</taxon>
        <taxon>Sophophora</taxon>
    </lineage>
</organism>
<dbReference type="AlphaFoldDB" id="Q6IIE6"/>
<feature type="region of interest" description="Disordered" evidence="1">
    <location>
        <begin position="1"/>
        <end position="62"/>
    </location>
</feature>
<accession>Q6IIE6</accession>
<evidence type="ECO:0000313" key="2">
    <source>
        <dbReference type="EMBL" id="DAA03320.1"/>
    </source>
</evidence>
<feature type="compositionally biased region" description="Basic and acidic residues" evidence="1">
    <location>
        <begin position="100"/>
        <end position="109"/>
    </location>
</feature>
<dbReference type="EMBL" id="BK003120">
    <property type="protein sequence ID" value="DAA03320.1"/>
    <property type="molecule type" value="Genomic_DNA"/>
</dbReference>
<feature type="compositionally biased region" description="Polar residues" evidence="1">
    <location>
        <begin position="31"/>
        <end position="41"/>
    </location>
</feature>
<protein>
    <submittedName>
        <fullName evidence="2">HDC18555</fullName>
    </submittedName>
</protein>